<sequence>MILHWQGSDHVVVSVGISLNCSAAKESPFHRSLFNYDRGDWDNLTDFLHVASWTDIFAKPSEACTGEVTAWISAGINTFIPSRKYHLKLHSSPWFSPACTAALANHNHFFPQFQRDNSAVNKQIFTNARNHCLAVIHDAKSDYKQQIYDHISSHCHITSAKVAAIVARLAPGKATGPDGIPVIVLQKCSPELSSILSRLFQKCISESCFPSLWKFPSVVPVFKNCGDRSNPCIYKTD</sequence>
<gene>
    <name evidence="1" type="ORF">OCTVUL_1B021811</name>
</gene>
<proteinExistence type="predicted"/>
<evidence type="ECO:0000313" key="1">
    <source>
        <dbReference type="EMBL" id="CAI9734911.1"/>
    </source>
</evidence>
<evidence type="ECO:0000313" key="2">
    <source>
        <dbReference type="Proteomes" id="UP001162480"/>
    </source>
</evidence>
<dbReference type="EMBL" id="OX597830">
    <property type="protein sequence ID" value="CAI9734911.1"/>
    <property type="molecule type" value="Genomic_DNA"/>
</dbReference>
<reference evidence="1" key="1">
    <citation type="submission" date="2023-08" db="EMBL/GenBank/DDBJ databases">
        <authorList>
            <person name="Alioto T."/>
            <person name="Alioto T."/>
            <person name="Gomez Garrido J."/>
        </authorList>
    </citation>
    <scope>NUCLEOTIDE SEQUENCE</scope>
</reference>
<dbReference type="PANTHER" id="PTHR47510:SF3">
    <property type="entry name" value="ENDO_EXONUCLEASE_PHOSPHATASE DOMAIN-CONTAINING PROTEIN"/>
    <property type="match status" value="1"/>
</dbReference>
<organism evidence="1 2">
    <name type="scientific">Octopus vulgaris</name>
    <name type="common">Common octopus</name>
    <dbReference type="NCBI Taxonomy" id="6645"/>
    <lineage>
        <taxon>Eukaryota</taxon>
        <taxon>Metazoa</taxon>
        <taxon>Spiralia</taxon>
        <taxon>Lophotrochozoa</taxon>
        <taxon>Mollusca</taxon>
        <taxon>Cephalopoda</taxon>
        <taxon>Coleoidea</taxon>
        <taxon>Octopodiformes</taxon>
        <taxon>Octopoda</taxon>
        <taxon>Incirrata</taxon>
        <taxon>Octopodidae</taxon>
        <taxon>Octopus</taxon>
    </lineage>
</organism>
<dbReference type="PANTHER" id="PTHR47510">
    <property type="entry name" value="REVERSE TRANSCRIPTASE DOMAIN-CONTAINING PROTEIN"/>
    <property type="match status" value="1"/>
</dbReference>
<dbReference type="Proteomes" id="UP001162480">
    <property type="component" value="Chromosome 17"/>
</dbReference>
<accession>A0AA36BIA7</accession>
<name>A0AA36BIA7_OCTVU</name>
<dbReference type="AlphaFoldDB" id="A0AA36BIA7"/>
<protein>
    <submittedName>
        <fullName evidence="1">Uncharacterized protein</fullName>
    </submittedName>
</protein>
<keyword evidence="2" id="KW-1185">Reference proteome</keyword>